<comment type="caution">
    <text evidence="2">The sequence shown here is derived from an EMBL/GenBank/DDBJ whole genome shotgun (WGS) entry which is preliminary data.</text>
</comment>
<proteinExistence type="predicted"/>
<feature type="region of interest" description="Disordered" evidence="1">
    <location>
        <begin position="273"/>
        <end position="292"/>
    </location>
</feature>
<dbReference type="Proteomes" id="UP001301350">
    <property type="component" value="Unassembled WGS sequence"/>
</dbReference>
<gene>
    <name evidence="2" type="ORF">CDCA_CDCA20G4833</name>
</gene>
<sequence length="316" mass="33994">MEGDSSAACYYSPFHHRLVFDACSGGAGARAAGTRLTRVHGEGVCAAVGSPQAGFRSPSARAHRPQLHLPDEVLADSAAAADENRLPASLERTLKVRVAAADPTEADAIDRVLREWQALHAATVAACQVLHRQNRPAEAIRACILSSPPGDDPAAAALPSVSCGRIGVREGAFLEWRRQLDADYGGGATCLPASCPTFGDGKRRTQFHLSPAIRVTVSEDNSEIVLHPQDSGTPLAPHSQPGRRLRFRVFSMGRKSIRRLMRDVTGKRSDVKHVGISFGGEPEPTDVSVPPARPAAHTRDYYFYLCYDGCQKRKVG</sequence>
<dbReference type="EMBL" id="JANCYW010000020">
    <property type="protein sequence ID" value="KAK4538808.1"/>
    <property type="molecule type" value="Genomic_DNA"/>
</dbReference>
<evidence type="ECO:0000313" key="3">
    <source>
        <dbReference type="Proteomes" id="UP001301350"/>
    </source>
</evidence>
<name>A0AAV9J384_CYACA</name>
<evidence type="ECO:0000256" key="1">
    <source>
        <dbReference type="SAM" id="MobiDB-lite"/>
    </source>
</evidence>
<reference evidence="2 3" key="1">
    <citation type="submission" date="2022-07" db="EMBL/GenBank/DDBJ databases">
        <title>Genome-wide signatures of adaptation to extreme environments.</title>
        <authorList>
            <person name="Cho C.H."/>
            <person name="Yoon H.S."/>
        </authorList>
    </citation>
    <scope>NUCLEOTIDE SEQUENCE [LARGE SCALE GENOMIC DNA]</scope>
    <source>
        <strain evidence="2 3">DBV 063 E5</strain>
    </source>
</reference>
<organism evidence="2 3">
    <name type="scientific">Cyanidium caldarium</name>
    <name type="common">Red alga</name>
    <dbReference type="NCBI Taxonomy" id="2771"/>
    <lineage>
        <taxon>Eukaryota</taxon>
        <taxon>Rhodophyta</taxon>
        <taxon>Bangiophyceae</taxon>
        <taxon>Cyanidiales</taxon>
        <taxon>Cyanidiaceae</taxon>
        <taxon>Cyanidium</taxon>
    </lineage>
</organism>
<accession>A0AAV9J384</accession>
<protein>
    <submittedName>
        <fullName evidence="2">Uncharacterized protein</fullName>
    </submittedName>
</protein>
<keyword evidence="3" id="KW-1185">Reference proteome</keyword>
<dbReference type="AlphaFoldDB" id="A0AAV9J384"/>
<evidence type="ECO:0000313" key="2">
    <source>
        <dbReference type="EMBL" id="KAK4538808.1"/>
    </source>
</evidence>